<gene>
    <name evidence="1" type="ORF">RPERSI_LOCUS17363</name>
</gene>
<protein>
    <submittedName>
        <fullName evidence="1">8682_t:CDS:1</fullName>
    </submittedName>
</protein>
<feature type="non-terminal residue" evidence="1">
    <location>
        <position position="57"/>
    </location>
</feature>
<name>A0ACA9R6Q8_9GLOM</name>
<proteinExistence type="predicted"/>
<evidence type="ECO:0000313" key="1">
    <source>
        <dbReference type="EMBL" id="CAG8779503.1"/>
    </source>
</evidence>
<evidence type="ECO:0000313" key="2">
    <source>
        <dbReference type="Proteomes" id="UP000789920"/>
    </source>
</evidence>
<dbReference type="EMBL" id="CAJVQC010044421">
    <property type="protein sequence ID" value="CAG8779503.1"/>
    <property type="molecule type" value="Genomic_DNA"/>
</dbReference>
<sequence length="57" mass="6536">NFTVGLMNSKNSKASFILNISSNRKSRSMITDYSSTKDSNDFRETYLKYVNVHPPCK</sequence>
<feature type="non-terminal residue" evidence="1">
    <location>
        <position position="1"/>
    </location>
</feature>
<reference evidence="1" key="1">
    <citation type="submission" date="2021-06" db="EMBL/GenBank/DDBJ databases">
        <authorList>
            <person name="Kallberg Y."/>
            <person name="Tangrot J."/>
            <person name="Rosling A."/>
        </authorList>
    </citation>
    <scope>NUCLEOTIDE SEQUENCE</scope>
    <source>
        <strain evidence="1">MA461A</strain>
    </source>
</reference>
<keyword evidence="2" id="KW-1185">Reference proteome</keyword>
<comment type="caution">
    <text evidence="1">The sequence shown here is derived from an EMBL/GenBank/DDBJ whole genome shotgun (WGS) entry which is preliminary data.</text>
</comment>
<dbReference type="Proteomes" id="UP000789920">
    <property type="component" value="Unassembled WGS sequence"/>
</dbReference>
<organism evidence="1 2">
    <name type="scientific">Racocetra persica</name>
    <dbReference type="NCBI Taxonomy" id="160502"/>
    <lineage>
        <taxon>Eukaryota</taxon>
        <taxon>Fungi</taxon>
        <taxon>Fungi incertae sedis</taxon>
        <taxon>Mucoromycota</taxon>
        <taxon>Glomeromycotina</taxon>
        <taxon>Glomeromycetes</taxon>
        <taxon>Diversisporales</taxon>
        <taxon>Gigasporaceae</taxon>
        <taxon>Racocetra</taxon>
    </lineage>
</organism>
<accession>A0ACA9R6Q8</accession>